<dbReference type="RefSeq" id="WP_329400188.1">
    <property type="nucleotide sequence ID" value="NZ_CP109019.1"/>
</dbReference>
<keyword evidence="3" id="KW-0732">Signal</keyword>
<evidence type="ECO:0000256" key="2">
    <source>
        <dbReference type="SAM" id="Phobius"/>
    </source>
</evidence>
<feature type="transmembrane region" description="Helical" evidence="2">
    <location>
        <begin position="119"/>
        <end position="141"/>
    </location>
</feature>
<keyword evidence="2" id="KW-0472">Membrane</keyword>
<gene>
    <name evidence="4" type="ORF">OG515_18705</name>
</gene>
<evidence type="ECO:0000256" key="1">
    <source>
        <dbReference type="SAM" id="MobiDB-lite"/>
    </source>
</evidence>
<feature type="region of interest" description="Disordered" evidence="1">
    <location>
        <begin position="37"/>
        <end position="106"/>
    </location>
</feature>
<accession>A0ABZ1XKQ4</accession>
<dbReference type="EMBL" id="CP109019">
    <property type="protein sequence ID" value="WUT84079.1"/>
    <property type="molecule type" value="Genomic_DNA"/>
</dbReference>
<feature type="chain" id="PRO_5046135024" evidence="3">
    <location>
        <begin position="21"/>
        <end position="155"/>
    </location>
</feature>
<feature type="signal peptide" evidence="3">
    <location>
        <begin position="1"/>
        <end position="20"/>
    </location>
</feature>
<proteinExistence type="predicted"/>
<sequence>MITRQLLLCLGATVALNPLAAQLYAGTGQCPVGPVPPRAAAPAAPQAVRPGRERPDAVAPPPQIGVPTSRPRPPEPDPARPPEVPKAPVVPVPHPVAKPQAHRLPHPYRPAAHARPAPAGFSTVTLMLVVTTPAVLAAAILRPRSRSGARPCRNG</sequence>
<dbReference type="Proteomes" id="UP001432060">
    <property type="component" value="Chromosome"/>
</dbReference>
<organism evidence="4 5">
    <name type="scientific">Streptomyces melanogenes</name>
    <dbReference type="NCBI Taxonomy" id="67326"/>
    <lineage>
        <taxon>Bacteria</taxon>
        <taxon>Bacillati</taxon>
        <taxon>Actinomycetota</taxon>
        <taxon>Actinomycetes</taxon>
        <taxon>Kitasatosporales</taxon>
        <taxon>Streptomycetaceae</taxon>
        <taxon>Streptomyces</taxon>
    </lineage>
</organism>
<feature type="compositionally biased region" description="Low complexity" evidence="1">
    <location>
        <begin position="40"/>
        <end position="49"/>
    </location>
</feature>
<name>A0ABZ1XKQ4_9ACTN</name>
<evidence type="ECO:0000313" key="5">
    <source>
        <dbReference type="Proteomes" id="UP001432060"/>
    </source>
</evidence>
<protein>
    <submittedName>
        <fullName evidence="4">Uncharacterized protein</fullName>
    </submittedName>
</protein>
<reference evidence="4" key="1">
    <citation type="submission" date="2022-10" db="EMBL/GenBank/DDBJ databases">
        <title>The complete genomes of actinobacterial strains from the NBC collection.</title>
        <authorList>
            <person name="Joergensen T.S."/>
            <person name="Alvarez Arevalo M."/>
            <person name="Sterndorff E.B."/>
            <person name="Faurdal D."/>
            <person name="Vuksanovic O."/>
            <person name="Mourched A.-S."/>
            <person name="Charusanti P."/>
            <person name="Shaw S."/>
            <person name="Blin K."/>
            <person name="Weber T."/>
        </authorList>
    </citation>
    <scope>NUCLEOTIDE SEQUENCE</scope>
    <source>
        <strain evidence="4">NBC_00668</strain>
    </source>
</reference>
<keyword evidence="5" id="KW-1185">Reference proteome</keyword>
<evidence type="ECO:0000313" key="4">
    <source>
        <dbReference type="EMBL" id="WUT84079.1"/>
    </source>
</evidence>
<feature type="compositionally biased region" description="Pro residues" evidence="1">
    <location>
        <begin position="81"/>
        <end position="96"/>
    </location>
</feature>
<keyword evidence="2" id="KW-1133">Transmembrane helix</keyword>
<evidence type="ECO:0000256" key="3">
    <source>
        <dbReference type="SAM" id="SignalP"/>
    </source>
</evidence>
<keyword evidence="2" id="KW-0812">Transmembrane</keyword>